<dbReference type="FunFam" id="3.30.1360.180:FF:000003">
    <property type="entry name" value="Type I phosphodiesterase/nucleotide pyrophosphatase family protein"/>
    <property type="match status" value="1"/>
</dbReference>
<dbReference type="HOGENOM" id="CLU_458607_0_0_1"/>
<dbReference type="Gene3D" id="3.30.1360.180">
    <property type="match status" value="1"/>
</dbReference>
<dbReference type="FunCoup" id="G7E7I9">
    <property type="interactions" value="126"/>
</dbReference>
<dbReference type="CDD" id="cd16018">
    <property type="entry name" value="Enpp"/>
    <property type="match status" value="1"/>
</dbReference>
<evidence type="ECO:0000313" key="2">
    <source>
        <dbReference type="EMBL" id="GAA98799.1"/>
    </source>
</evidence>
<dbReference type="GO" id="GO:0047429">
    <property type="term" value="F:nucleoside triphosphate diphosphatase activity"/>
    <property type="evidence" value="ECO:0007669"/>
    <property type="project" value="TreeGrafter"/>
</dbReference>
<reference evidence="2 3" key="1">
    <citation type="journal article" date="2011" name="J. Gen. Appl. Microbiol.">
        <title>Draft genome sequencing of the enigmatic basidiomycete Mixia osmundae.</title>
        <authorList>
            <person name="Nishida H."/>
            <person name="Nagatsuka Y."/>
            <person name="Sugiyama J."/>
        </authorList>
    </citation>
    <scope>NUCLEOTIDE SEQUENCE [LARGE SCALE GENOMIC DNA]</scope>
    <source>
        <strain evidence="3">CBS 9802 / IAM 14324 / JCM 22182 / KY 12970</strain>
    </source>
</reference>
<dbReference type="InterPro" id="IPR017850">
    <property type="entry name" value="Alkaline_phosphatase_core_sf"/>
</dbReference>
<comment type="caution">
    <text evidence="2">The sequence shown here is derived from an EMBL/GenBank/DDBJ whole genome shotgun (WGS) entry which is preliminary data.</text>
</comment>
<evidence type="ECO:0008006" key="4">
    <source>
        <dbReference type="Google" id="ProtNLM"/>
    </source>
</evidence>
<dbReference type="OrthoDB" id="415411at2759"/>
<sequence length="595" mass="66834">MASSTPWHVLGGDDEDVEGGDVGRALDGPSEPPKPSSRTRTVSFPPETYGEEQGLQQTEKGEEAHLLGHAEPSKTRRSRRQRREQAEAFRARAKGTDALLCGLRPGRALLIGVPGVLLLLFLVNHFPSLSRPNRSQQVDAYAKGRQESPVADGPWASVGTAFGTNEAYNEDEHDTRPAPYSNGTAKFRKTVIIVSLDGVRPDYLERSLTPNLVDISEKGLKAEYMKPVFPSLTFPNHWALATGLYAESHGIVANDFYDPSDDTEFVYTDSSKSWASKWWGGEPIWSTAVKAGIKTANLMWPGPPMMKDGTRPTYFHAFENNYHWSKKLDVITRWIDMPLRSRPQLIMAYLPEVDQEGHRTGPDSDKLQEKLTYVDDFAKALHDSMKDRNLHDLVDIIFVSDHGMTDTNNERLVLLDEVLGEQGHAAILHKEGWPSCGLRFNESLVDTDDMLKTLREAAKKSDGGFAVYTHQDMPERWHFSGNPRIAPIYVVPETGWVITDKNEFYVDMNGDYHPKGNHGYDPDDEPMHAIFVAHGPMAEHIKTKRRRTKRADQALTVIEPFHNLEIYNLLATLLQIEKTAPNNGTVGFWSTHLDL</sequence>
<evidence type="ECO:0000256" key="1">
    <source>
        <dbReference type="SAM" id="MobiDB-lite"/>
    </source>
</evidence>
<dbReference type="InterPro" id="IPR002591">
    <property type="entry name" value="Phosphodiest/P_Trfase"/>
</dbReference>
<protein>
    <recommendedName>
        <fullName evidence="4">Sulfatase N-terminal domain-containing protein</fullName>
    </recommendedName>
</protein>
<dbReference type="AlphaFoldDB" id="G7E7I9"/>
<dbReference type="Gene3D" id="3.40.720.10">
    <property type="entry name" value="Alkaline Phosphatase, subunit A"/>
    <property type="match status" value="1"/>
</dbReference>
<dbReference type="PANTHER" id="PTHR10151:SF120">
    <property type="entry name" value="BIS(5'-ADENOSYL)-TRIPHOSPHATASE"/>
    <property type="match status" value="1"/>
</dbReference>
<evidence type="ECO:0000313" key="3">
    <source>
        <dbReference type="Proteomes" id="UP000009131"/>
    </source>
</evidence>
<accession>G7E7I9</accession>
<dbReference type="RefSeq" id="XP_014566975.1">
    <property type="nucleotide sequence ID" value="XM_014711489.1"/>
</dbReference>
<proteinExistence type="predicted"/>
<feature type="region of interest" description="Disordered" evidence="1">
    <location>
        <begin position="1"/>
        <end position="89"/>
    </location>
</feature>
<dbReference type="PANTHER" id="PTHR10151">
    <property type="entry name" value="ECTONUCLEOTIDE PYROPHOSPHATASE/PHOSPHODIESTERASE"/>
    <property type="match status" value="1"/>
</dbReference>
<dbReference type="Proteomes" id="UP000009131">
    <property type="component" value="Unassembled WGS sequence"/>
</dbReference>
<dbReference type="Pfam" id="PF01663">
    <property type="entry name" value="Phosphodiest"/>
    <property type="match status" value="1"/>
</dbReference>
<name>G7E7I9_MIXOS</name>
<dbReference type="OMA" id="DEYVSRD"/>
<dbReference type="STRING" id="764103.G7E7I9"/>
<dbReference type="SUPFAM" id="SSF53649">
    <property type="entry name" value="Alkaline phosphatase-like"/>
    <property type="match status" value="1"/>
</dbReference>
<dbReference type="GO" id="GO:0017111">
    <property type="term" value="F:ribonucleoside triphosphate phosphatase activity"/>
    <property type="evidence" value="ECO:0007669"/>
    <property type="project" value="TreeGrafter"/>
</dbReference>
<feature type="compositionally biased region" description="Basic and acidic residues" evidence="1">
    <location>
        <begin position="59"/>
        <end position="74"/>
    </location>
</feature>
<keyword evidence="3" id="KW-1185">Reference proteome</keyword>
<organism evidence="2 3">
    <name type="scientific">Mixia osmundae (strain CBS 9802 / IAM 14324 / JCM 22182 / KY 12970)</name>
    <dbReference type="NCBI Taxonomy" id="764103"/>
    <lineage>
        <taxon>Eukaryota</taxon>
        <taxon>Fungi</taxon>
        <taxon>Dikarya</taxon>
        <taxon>Basidiomycota</taxon>
        <taxon>Pucciniomycotina</taxon>
        <taxon>Mixiomycetes</taxon>
        <taxon>Mixiales</taxon>
        <taxon>Mixiaceae</taxon>
        <taxon>Mixia</taxon>
    </lineage>
</organism>
<dbReference type="InParanoid" id="G7E7I9"/>
<dbReference type="eggNOG" id="KOG2645">
    <property type="taxonomic scope" value="Eukaryota"/>
</dbReference>
<gene>
    <name evidence="2" type="primary">Mo05487</name>
    <name evidence="2" type="ORF">E5Q_05487</name>
</gene>
<dbReference type="GO" id="GO:0009141">
    <property type="term" value="P:nucleoside triphosphate metabolic process"/>
    <property type="evidence" value="ECO:0007669"/>
    <property type="project" value="TreeGrafter"/>
</dbReference>
<dbReference type="EMBL" id="BABT02000165">
    <property type="protein sequence ID" value="GAA98799.1"/>
    <property type="molecule type" value="Genomic_DNA"/>
</dbReference>
<reference evidence="2 3" key="2">
    <citation type="journal article" date="2012" name="Open Biol.">
        <title>Characteristics of nucleosomes and linker DNA regions on the genome of the basidiomycete Mixia osmundae revealed by mono- and dinucleosome mapping.</title>
        <authorList>
            <person name="Nishida H."/>
            <person name="Kondo S."/>
            <person name="Matsumoto T."/>
            <person name="Suzuki Y."/>
            <person name="Yoshikawa H."/>
            <person name="Taylor T.D."/>
            <person name="Sugiyama J."/>
        </authorList>
    </citation>
    <scope>NUCLEOTIDE SEQUENCE [LARGE SCALE GENOMIC DNA]</scope>
    <source>
        <strain evidence="3">CBS 9802 / IAM 14324 / JCM 22182 / KY 12970</strain>
    </source>
</reference>